<gene>
    <name evidence="2" type="ORF">Sjap_019713</name>
</gene>
<feature type="compositionally biased region" description="Basic residues" evidence="1">
    <location>
        <begin position="86"/>
        <end position="97"/>
    </location>
</feature>
<name>A0AAP0F878_9MAGN</name>
<dbReference type="EMBL" id="JBBNAE010000008">
    <property type="protein sequence ID" value="KAK9102459.1"/>
    <property type="molecule type" value="Genomic_DNA"/>
</dbReference>
<sequence>MERGRWLFSGNVVTLAQHQRDTGLRAATSHNNPTAERPEHLPRVKEVERRDERSSEGEERSSENGGEEERPKERRDREGGGEESRGRKRRLGRAAIK</sequence>
<feature type="compositionally biased region" description="Basic and acidic residues" evidence="1">
    <location>
        <begin position="36"/>
        <end position="85"/>
    </location>
</feature>
<proteinExistence type="predicted"/>
<dbReference type="AlphaFoldDB" id="A0AAP0F878"/>
<reference evidence="2 3" key="1">
    <citation type="submission" date="2024-01" db="EMBL/GenBank/DDBJ databases">
        <title>Genome assemblies of Stephania.</title>
        <authorList>
            <person name="Yang L."/>
        </authorList>
    </citation>
    <scope>NUCLEOTIDE SEQUENCE [LARGE SCALE GENOMIC DNA]</scope>
    <source>
        <strain evidence="2">QJT</strain>
        <tissue evidence="2">Leaf</tissue>
    </source>
</reference>
<feature type="region of interest" description="Disordered" evidence="1">
    <location>
        <begin position="17"/>
        <end position="97"/>
    </location>
</feature>
<evidence type="ECO:0000313" key="2">
    <source>
        <dbReference type="EMBL" id="KAK9102459.1"/>
    </source>
</evidence>
<protein>
    <submittedName>
        <fullName evidence="2">Uncharacterized protein</fullName>
    </submittedName>
</protein>
<comment type="caution">
    <text evidence="2">The sequence shown here is derived from an EMBL/GenBank/DDBJ whole genome shotgun (WGS) entry which is preliminary data.</text>
</comment>
<keyword evidence="3" id="KW-1185">Reference proteome</keyword>
<organism evidence="2 3">
    <name type="scientific">Stephania japonica</name>
    <dbReference type="NCBI Taxonomy" id="461633"/>
    <lineage>
        <taxon>Eukaryota</taxon>
        <taxon>Viridiplantae</taxon>
        <taxon>Streptophyta</taxon>
        <taxon>Embryophyta</taxon>
        <taxon>Tracheophyta</taxon>
        <taxon>Spermatophyta</taxon>
        <taxon>Magnoliopsida</taxon>
        <taxon>Ranunculales</taxon>
        <taxon>Menispermaceae</taxon>
        <taxon>Menispermoideae</taxon>
        <taxon>Cissampelideae</taxon>
        <taxon>Stephania</taxon>
    </lineage>
</organism>
<evidence type="ECO:0000313" key="3">
    <source>
        <dbReference type="Proteomes" id="UP001417504"/>
    </source>
</evidence>
<dbReference type="Proteomes" id="UP001417504">
    <property type="component" value="Unassembled WGS sequence"/>
</dbReference>
<evidence type="ECO:0000256" key="1">
    <source>
        <dbReference type="SAM" id="MobiDB-lite"/>
    </source>
</evidence>
<accession>A0AAP0F878</accession>